<dbReference type="Proteomes" id="UP000732298">
    <property type="component" value="Unassembled WGS sequence"/>
</dbReference>
<dbReference type="PIRSF" id="PIRSF033490">
    <property type="entry name" value="MazF"/>
    <property type="match status" value="1"/>
</dbReference>
<dbReference type="GO" id="GO:0006402">
    <property type="term" value="P:mRNA catabolic process"/>
    <property type="evidence" value="ECO:0007669"/>
    <property type="project" value="TreeGrafter"/>
</dbReference>
<dbReference type="PANTHER" id="PTHR33988:SF2">
    <property type="entry name" value="ENDORIBONUCLEASE MAZF"/>
    <property type="match status" value="1"/>
</dbReference>
<reference evidence="1" key="1">
    <citation type="submission" date="2020-07" db="EMBL/GenBank/DDBJ databases">
        <title>Huge and variable diversity of episymbiotic CPR bacteria and DPANN archaea in groundwater ecosystems.</title>
        <authorList>
            <person name="He C.Y."/>
            <person name="Keren R."/>
            <person name="Whittaker M."/>
            <person name="Farag I.F."/>
            <person name="Doudna J."/>
            <person name="Cate J.H.D."/>
            <person name="Banfield J.F."/>
        </authorList>
    </citation>
    <scope>NUCLEOTIDE SEQUENCE</scope>
    <source>
        <strain evidence="1">NC_groundwater_1296_Ag_S-0.2um_52_80</strain>
    </source>
</reference>
<dbReference type="AlphaFoldDB" id="A0A8T3YK96"/>
<dbReference type="InterPro" id="IPR011067">
    <property type="entry name" value="Plasmid_toxin/cell-grow_inhib"/>
</dbReference>
<dbReference type="Pfam" id="PF02452">
    <property type="entry name" value="PemK_toxin"/>
    <property type="match status" value="1"/>
</dbReference>
<organism evidence="1 2">
    <name type="scientific">Candidatus Iainarchaeum sp</name>
    <dbReference type="NCBI Taxonomy" id="3101447"/>
    <lineage>
        <taxon>Archaea</taxon>
        <taxon>Candidatus Iainarchaeota</taxon>
        <taxon>Candidatus Iainarchaeia</taxon>
        <taxon>Candidatus Iainarchaeales</taxon>
        <taxon>Candidatus Iainarchaeaceae</taxon>
        <taxon>Candidatus Iainarchaeum</taxon>
    </lineage>
</organism>
<protein>
    <submittedName>
        <fullName evidence="1">Type II toxin-antitoxin system PemK/MazF family toxin</fullName>
    </submittedName>
</protein>
<dbReference type="SUPFAM" id="SSF50118">
    <property type="entry name" value="Cell growth inhibitor/plasmid maintenance toxic component"/>
    <property type="match status" value="1"/>
</dbReference>
<gene>
    <name evidence="1" type="ORF">HY544_04120</name>
</gene>
<dbReference type="InterPro" id="IPR003477">
    <property type="entry name" value="PemK-like"/>
</dbReference>
<name>A0A8T3YK96_9ARCH</name>
<sequence>MTIKRGNVVLVDLEPVKGSEQGKTRPCLIIQNNKGNEVSPTTIIAAITSKAEKEYPFTVHVTAGDGNLPKDSAVLCNQIRTISSKDRIIKTLGSLKPEIMKKVDTALKTSMALD</sequence>
<dbReference type="PANTHER" id="PTHR33988">
    <property type="entry name" value="ENDORIBONUCLEASE MAZF-RELATED"/>
    <property type="match status" value="1"/>
</dbReference>
<dbReference type="GO" id="GO:0016075">
    <property type="term" value="P:rRNA catabolic process"/>
    <property type="evidence" value="ECO:0007669"/>
    <property type="project" value="TreeGrafter"/>
</dbReference>
<evidence type="ECO:0000313" key="1">
    <source>
        <dbReference type="EMBL" id="MBI4210663.1"/>
    </source>
</evidence>
<dbReference type="GO" id="GO:0004521">
    <property type="term" value="F:RNA endonuclease activity"/>
    <property type="evidence" value="ECO:0007669"/>
    <property type="project" value="TreeGrafter"/>
</dbReference>
<comment type="caution">
    <text evidence="1">The sequence shown here is derived from an EMBL/GenBank/DDBJ whole genome shotgun (WGS) entry which is preliminary data.</text>
</comment>
<dbReference type="Gene3D" id="2.30.30.110">
    <property type="match status" value="1"/>
</dbReference>
<dbReference type="GO" id="GO:0003677">
    <property type="term" value="F:DNA binding"/>
    <property type="evidence" value="ECO:0007669"/>
    <property type="project" value="InterPro"/>
</dbReference>
<accession>A0A8T3YK96</accession>
<dbReference type="EMBL" id="JACQPB010000039">
    <property type="protein sequence ID" value="MBI4210663.1"/>
    <property type="molecule type" value="Genomic_DNA"/>
</dbReference>
<proteinExistence type="predicted"/>
<evidence type="ECO:0000313" key="2">
    <source>
        <dbReference type="Proteomes" id="UP000732298"/>
    </source>
</evidence>